<organism evidence="3 4">
    <name type="scientific">Dimargaris verticillata</name>
    <dbReference type="NCBI Taxonomy" id="2761393"/>
    <lineage>
        <taxon>Eukaryota</taxon>
        <taxon>Fungi</taxon>
        <taxon>Fungi incertae sedis</taxon>
        <taxon>Zoopagomycota</taxon>
        <taxon>Kickxellomycotina</taxon>
        <taxon>Dimargaritomycetes</taxon>
        <taxon>Dimargaritales</taxon>
        <taxon>Dimargaritaceae</taxon>
        <taxon>Dimargaris</taxon>
    </lineage>
</organism>
<comment type="caution">
    <text evidence="3">The sequence shown here is derived from an EMBL/GenBank/DDBJ whole genome shotgun (WGS) entry which is preliminary data.</text>
</comment>
<dbReference type="AlphaFoldDB" id="A0A9W8B5R2"/>
<evidence type="ECO:0000256" key="1">
    <source>
        <dbReference type="SAM" id="MobiDB-lite"/>
    </source>
</evidence>
<evidence type="ECO:0000256" key="2">
    <source>
        <dbReference type="SAM" id="SignalP"/>
    </source>
</evidence>
<feature type="compositionally biased region" description="Polar residues" evidence="1">
    <location>
        <begin position="87"/>
        <end position="110"/>
    </location>
</feature>
<sequence length="173" mass="17949">MANTPGRKMRVIGPGVAVLALVVTLASSRPYPASPTPVTNYGAIARPGASHEQSQHYIIDMSHLSEHMVPCSSSNANAHLPDGPGSDNDNLASQQASDRASVWSASTANTDKSDTESVATLAPLERMGYPGPRPYDAVGRTMGVTKAIGLSTALGCLALLSCLESLDAEQSES</sequence>
<keyword evidence="4" id="KW-1185">Reference proteome</keyword>
<keyword evidence="2" id="KW-0732">Signal</keyword>
<reference evidence="3" key="1">
    <citation type="submission" date="2022-07" db="EMBL/GenBank/DDBJ databases">
        <title>Phylogenomic reconstructions and comparative analyses of Kickxellomycotina fungi.</title>
        <authorList>
            <person name="Reynolds N.K."/>
            <person name="Stajich J.E."/>
            <person name="Barry K."/>
            <person name="Grigoriev I.V."/>
            <person name="Crous P."/>
            <person name="Smith M.E."/>
        </authorList>
    </citation>
    <scope>NUCLEOTIDE SEQUENCE</scope>
    <source>
        <strain evidence="3">RSA 567</strain>
    </source>
</reference>
<feature type="signal peptide" evidence="2">
    <location>
        <begin position="1"/>
        <end position="28"/>
    </location>
</feature>
<protein>
    <recommendedName>
        <fullName evidence="5">Transmembrane protein</fullName>
    </recommendedName>
</protein>
<proteinExistence type="predicted"/>
<dbReference type="EMBL" id="JANBQB010000056">
    <property type="protein sequence ID" value="KAJ1983418.1"/>
    <property type="molecule type" value="Genomic_DNA"/>
</dbReference>
<accession>A0A9W8B5R2</accession>
<feature type="region of interest" description="Disordered" evidence="1">
    <location>
        <begin position="70"/>
        <end position="116"/>
    </location>
</feature>
<dbReference type="Proteomes" id="UP001151582">
    <property type="component" value="Unassembled WGS sequence"/>
</dbReference>
<feature type="chain" id="PRO_5040986684" description="Transmembrane protein" evidence="2">
    <location>
        <begin position="29"/>
        <end position="173"/>
    </location>
</feature>
<evidence type="ECO:0000313" key="3">
    <source>
        <dbReference type="EMBL" id="KAJ1983418.1"/>
    </source>
</evidence>
<name>A0A9W8B5R2_9FUNG</name>
<gene>
    <name evidence="3" type="ORF">H4R34_001293</name>
</gene>
<evidence type="ECO:0008006" key="5">
    <source>
        <dbReference type="Google" id="ProtNLM"/>
    </source>
</evidence>
<evidence type="ECO:0000313" key="4">
    <source>
        <dbReference type="Proteomes" id="UP001151582"/>
    </source>
</evidence>